<sequence length="160" mass="17416">MLPLPSVAKAYSLVLQEERQQGLCLSQVTPENIACVVTGANPGNSRNGGQFLKSYNGGHAQSPDSRSGNRRPMCSHYNKYSHNKDKMVTRVGLMRDGLDHIESPSHSPVVLSVSAQTWHNRLGHPSPHSVHLPSLPLYKGICVVCPLAKRTRSSFSSSTS</sequence>
<accession>A0A9Q0R3Q3</accession>
<name>A0A9Q0R3Q3_9MAGN</name>
<reference evidence="2" key="1">
    <citation type="journal article" date="2023" name="Plant J.">
        <title>The genome of the king protea, Protea cynaroides.</title>
        <authorList>
            <person name="Chang J."/>
            <person name="Duong T.A."/>
            <person name="Schoeman C."/>
            <person name="Ma X."/>
            <person name="Roodt D."/>
            <person name="Barker N."/>
            <person name="Li Z."/>
            <person name="Van de Peer Y."/>
            <person name="Mizrachi E."/>
        </authorList>
    </citation>
    <scope>NUCLEOTIDE SEQUENCE</scope>
    <source>
        <tissue evidence="2">Young leaves</tissue>
    </source>
</reference>
<protein>
    <submittedName>
        <fullName evidence="2">Uncharacterized protein</fullName>
    </submittedName>
</protein>
<evidence type="ECO:0000313" key="3">
    <source>
        <dbReference type="Proteomes" id="UP001141806"/>
    </source>
</evidence>
<keyword evidence="3" id="KW-1185">Reference proteome</keyword>
<dbReference type="AlphaFoldDB" id="A0A9Q0R3Q3"/>
<feature type="region of interest" description="Disordered" evidence="1">
    <location>
        <begin position="47"/>
        <end position="78"/>
    </location>
</feature>
<comment type="caution">
    <text evidence="2">The sequence shown here is derived from an EMBL/GenBank/DDBJ whole genome shotgun (WGS) entry which is preliminary data.</text>
</comment>
<evidence type="ECO:0000313" key="2">
    <source>
        <dbReference type="EMBL" id="KAJ4982255.1"/>
    </source>
</evidence>
<proteinExistence type="predicted"/>
<dbReference type="EMBL" id="JAMYWD010000001">
    <property type="protein sequence ID" value="KAJ4982255.1"/>
    <property type="molecule type" value="Genomic_DNA"/>
</dbReference>
<gene>
    <name evidence="2" type="ORF">NE237_033092</name>
</gene>
<organism evidence="2 3">
    <name type="scientific">Protea cynaroides</name>
    <dbReference type="NCBI Taxonomy" id="273540"/>
    <lineage>
        <taxon>Eukaryota</taxon>
        <taxon>Viridiplantae</taxon>
        <taxon>Streptophyta</taxon>
        <taxon>Embryophyta</taxon>
        <taxon>Tracheophyta</taxon>
        <taxon>Spermatophyta</taxon>
        <taxon>Magnoliopsida</taxon>
        <taxon>Proteales</taxon>
        <taxon>Proteaceae</taxon>
        <taxon>Protea</taxon>
    </lineage>
</organism>
<evidence type="ECO:0000256" key="1">
    <source>
        <dbReference type="SAM" id="MobiDB-lite"/>
    </source>
</evidence>
<dbReference type="Proteomes" id="UP001141806">
    <property type="component" value="Unassembled WGS sequence"/>
</dbReference>
<dbReference type="OrthoDB" id="1748863at2759"/>